<dbReference type="InterPro" id="IPR036188">
    <property type="entry name" value="FAD/NAD-bd_sf"/>
</dbReference>
<comment type="similarity">
    <text evidence="2">Belongs to the FAD-dependent oxidoreductase family.</text>
</comment>
<comment type="caution">
    <text evidence="6">The sequence shown here is derived from an EMBL/GenBank/DDBJ whole genome shotgun (WGS) entry which is preliminary data.</text>
</comment>
<comment type="cofactor">
    <cofactor evidence="1">
        <name>FAD</name>
        <dbReference type="ChEBI" id="CHEBI:57692"/>
    </cofactor>
</comment>
<evidence type="ECO:0000256" key="2">
    <source>
        <dbReference type="ARBA" id="ARBA00006442"/>
    </source>
</evidence>
<dbReference type="PANTHER" id="PTHR43429:SF3">
    <property type="entry name" value="NITRITE REDUCTASE [NAD(P)H]"/>
    <property type="match status" value="1"/>
</dbReference>
<dbReference type="AlphaFoldDB" id="A0A7K3NRM1"/>
<dbReference type="GO" id="GO:0016491">
    <property type="term" value="F:oxidoreductase activity"/>
    <property type="evidence" value="ECO:0007669"/>
    <property type="project" value="InterPro"/>
</dbReference>
<protein>
    <submittedName>
        <fullName evidence="6">FAD-dependent oxidoreductase</fullName>
    </submittedName>
</protein>
<keyword evidence="7" id="KW-1185">Reference proteome</keyword>
<gene>
    <name evidence="6" type="ORF">G3N56_17060</name>
</gene>
<evidence type="ECO:0000256" key="3">
    <source>
        <dbReference type="ARBA" id="ARBA00022630"/>
    </source>
</evidence>
<sequence length="421" mass="44004">MRYVVVGLHAAGRSACAYLRRADPAAEIVGVDPAPLPVYARPLISYALAGEMPPEAMTVADDAFFQSLGVTLARERAVALDVGRGLVGLASGREVAFDRLLLACGAGPRPAGVSGPLCHEICFFRGRTDLARVMDRVRPGGVAAVLGGGLVGFKLTMGLLARGMAVHLVVASPRPLALNVDEYVGDWVGRRLADAPGVTLHTSTSVREVEAGTARPLRLRLNTGESLEVDLAAAGKGVIPRIQWLADSGLDLDQGVLADGYLRTADERIYAAGDVAQVPDMVHGDARINAVWPVAVEQGRVAALNMAGVRAAYPGTLAQNAIPVFGSRMISVGAVNPAFTAGAESVVADGPRGSYLKLVFRDDRIIGAVGLDAPPRLGELAFAIRRGLRRRDIPDFWLDNPKNAAPLAAPGGALTGNARLG</sequence>
<dbReference type="InterPro" id="IPR050260">
    <property type="entry name" value="FAD-bd_OxRdtase"/>
</dbReference>
<accession>A0A7K3NRM1</accession>
<name>A0A7K3NRM1_9BACT</name>
<evidence type="ECO:0000256" key="4">
    <source>
        <dbReference type="ARBA" id="ARBA00022827"/>
    </source>
</evidence>
<dbReference type="PRINTS" id="PR00368">
    <property type="entry name" value="FADPNR"/>
</dbReference>
<dbReference type="Pfam" id="PF07992">
    <property type="entry name" value="Pyr_redox_2"/>
    <property type="match status" value="1"/>
</dbReference>
<dbReference type="EMBL" id="JAAGRQ010000102">
    <property type="protein sequence ID" value="NDY58445.1"/>
    <property type="molecule type" value="Genomic_DNA"/>
</dbReference>
<keyword evidence="4" id="KW-0274">FAD</keyword>
<dbReference type="PANTHER" id="PTHR43429">
    <property type="entry name" value="PYRIDINE NUCLEOTIDE-DISULFIDE OXIDOREDUCTASE DOMAIN-CONTAINING"/>
    <property type="match status" value="1"/>
</dbReference>
<dbReference type="Proteomes" id="UP000469724">
    <property type="component" value="Unassembled WGS sequence"/>
</dbReference>
<dbReference type="InterPro" id="IPR023753">
    <property type="entry name" value="FAD/NAD-binding_dom"/>
</dbReference>
<evidence type="ECO:0000313" key="7">
    <source>
        <dbReference type="Proteomes" id="UP000469724"/>
    </source>
</evidence>
<dbReference type="PRINTS" id="PR00411">
    <property type="entry name" value="PNDRDTASEI"/>
</dbReference>
<dbReference type="Gene3D" id="3.50.50.60">
    <property type="entry name" value="FAD/NAD(P)-binding domain"/>
    <property type="match status" value="2"/>
</dbReference>
<evidence type="ECO:0000256" key="1">
    <source>
        <dbReference type="ARBA" id="ARBA00001974"/>
    </source>
</evidence>
<dbReference type="RefSeq" id="WP_163303518.1">
    <property type="nucleotide sequence ID" value="NZ_JAAGRQ010000102.1"/>
</dbReference>
<keyword evidence="3" id="KW-0285">Flavoprotein</keyword>
<organism evidence="6 7">
    <name type="scientific">Desulfolutivibrio sulfodismutans</name>
    <dbReference type="NCBI Taxonomy" id="63561"/>
    <lineage>
        <taxon>Bacteria</taxon>
        <taxon>Pseudomonadati</taxon>
        <taxon>Thermodesulfobacteriota</taxon>
        <taxon>Desulfovibrionia</taxon>
        <taxon>Desulfovibrionales</taxon>
        <taxon>Desulfovibrionaceae</taxon>
        <taxon>Desulfolutivibrio</taxon>
    </lineage>
</organism>
<reference evidence="6 7" key="1">
    <citation type="submission" date="2020-02" db="EMBL/GenBank/DDBJ databases">
        <title>Comparative genomics of sulfur disproportionating microorganisms.</title>
        <authorList>
            <person name="Ward L.M."/>
            <person name="Bertran E."/>
            <person name="Johnston D.T."/>
        </authorList>
    </citation>
    <scope>NUCLEOTIDE SEQUENCE [LARGE SCALE GENOMIC DNA]</scope>
    <source>
        <strain evidence="6 7">DSM 3696</strain>
    </source>
</reference>
<evidence type="ECO:0000259" key="5">
    <source>
        <dbReference type="Pfam" id="PF07992"/>
    </source>
</evidence>
<dbReference type="SUPFAM" id="SSF51905">
    <property type="entry name" value="FAD/NAD(P)-binding domain"/>
    <property type="match status" value="2"/>
</dbReference>
<feature type="domain" description="FAD/NAD(P)-binding" evidence="5">
    <location>
        <begin position="2"/>
        <end position="299"/>
    </location>
</feature>
<evidence type="ECO:0000313" key="6">
    <source>
        <dbReference type="EMBL" id="NDY58445.1"/>
    </source>
</evidence>
<proteinExistence type="inferred from homology"/>